<protein>
    <submittedName>
        <fullName evidence="1">Uncharacterized protein</fullName>
    </submittedName>
</protein>
<sequence>MAYHWLYLSDIATNAMVISYRDTVLFAAKKYWTQLSTGHCSFSPSASAVKRNFFARKENQAFMTEQTAPTRSSSVQGYKIVASDGLQMSDSSRIAKGYESIFPQS</sequence>
<proteinExistence type="predicted"/>
<evidence type="ECO:0000313" key="2">
    <source>
        <dbReference type="Proteomes" id="UP001307889"/>
    </source>
</evidence>
<reference evidence="1 2" key="1">
    <citation type="submission" date="2023-09" db="EMBL/GenBank/DDBJ databases">
        <title>Nesidiocoris tenuis whole genome shotgun sequence.</title>
        <authorList>
            <person name="Shibata T."/>
            <person name="Shimoda M."/>
            <person name="Kobayashi T."/>
            <person name="Uehara T."/>
        </authorList>
    </citation>
    <scope>NUCLEOTIDE SEQUENCE [LARGE SCALE GENOMIC DNA]</scope>
    <source>
        <strain evidence="1 2">Japan</strain>
    </source>
</reference>
<organism evidence="1 2">
    <name type="scientific">Nesidiocoris tenuis</name>
    <dbReference type="NCBI Taxonomy" id="355587"/>
    <lineage>
        <taxon>Eukaryota</taxon>
        <taxon>Metazoa</taxon>
        <taxon>Ecdysozoa</taxon>
        <taxon>Arthropoda</taxon>
        <taxon>Hexapoda</taxon>
        <taxon>Insecta</taxon>
        <taxon>Pterygota</taxon>
        <taxon>Neoptera</taxon>
        <taxon>Paraneoptera</taxon>
        <taxon>Hemiptera</taxon>
        <taxon>Heteroptera</taxon>
        <taxon>Panheteroptera</taxon>
        <taxon>Cimicomorpha</taxon>
        <taxon>Miridae</taxon>
        <taxon>Dicyphina</taxon>
        <taxon>Nesidiocoris</taxon>
    </lineage>
</organism>
<name>A0ABN7AIY2_9HEMI</name>
<keyword evidence="2" id="KW-1185">Reference proteome</keyword>
<dbReference type="EMBL" id="AP028910">
    <property type="protein sequence ID" value="BES91232.1"/>
    <property type="molecule type" value="Genomic_DNA"/>
</dbReference>
<evidence type="ECO:0000313" key="1">
    <source>
        <dbReference type="EMBL" id="BES91232.1"/>
    </source>
</evidence>
<accession>A0ABN7AIY2</accession>
<gene>
    <name evidence="1" type="ORF">NTJ_04041</name>
</gene>
<dbReference type="Proteomes" id="UP001307889">
    <property type="component" value="Chromosome 2"/>
</dbReference>